<sequence>MTSTHPRTRRTNLPCCNKALPSSTYPFPTPPTPPKTPSKRHKTFNRQTKDGEGCSSCGLYDLPLELLSMTFQSLPLEDLLAISKVSKPLHRVLTSPLMRSLWRDELGRHDCPRTPPLMEPFDFVVFLFRGESKCQLCGGWRGVNVKPALAIGRQLCRRCFQDRFATQASITKTLAVGVSQTILDLVPSTEGDDGRIWYSVDYLVEAMGYLRIGGSIEVLKVQHVDVVQLMSECQQWFSRQERIKTAQAIRKRRECIEAKLLQAGYNEHDFEAVSNHALVNVGGRLRDKDWAAFVFPQLAPSIAESRSARMSQNLQYDNTIFERVRLFRPLLRALPACLPVQLRRCFPDSQTTCLLPICRDLLIQPSTVSVTDKDFKSLEGDILTEARSWLQVQRGELRKLYINGIPTLQNISQPFSSTVKWPVGEECLELAVAQFTCHATADNLDHLNALFRCLACQRHNNPYVGNWRGCLLHSTHHLESPKFERVERNFKADSDRPWHGGISRGAYAARRKGKEVDNLYSREVPKLLERNQKDMKKERRPQRERMKEPQELRRSTRAAIKRLTVERFSFLKDLGPVTELSTTQLTMTLAQLAAVRHESEVEETRNQDPDLSSVENALDVELQEREGMAPGKRKQSPEGFTERPINKKQAYRVHPTPPVVQWNFIARGPIKGLQKERRAFGAIPGDVHGAERRKARDRARKRADTNAKLGKEVFAPKSGFGSAFQDTNVSSTGWQGVNSSVDVRVAIRKALRDGIKFNLRLIPYVG</sequence>
<proteinExistence type="predicted"/>
<dbReference type="EMBL" id="JBBXMP010000082">
    <property type="protein sequence ID" value="KAL0063416.1"/>
    <property type="molecule type" value="Genomic_DNA"/>
</dbReference>
<evidence type="ECO:0000313" key="4">
    <source>
        <dbReference type="Proteomes" id="UP001437256"/>
    </source>
</evidence>
<feature type="region of interest" description="Disordered" evidence="1">
    <location>
        <begin position="623"/>
        <end position="653"/>
    </location>
</feature>
<feature type="region of interest" description="Disordered" evidence="1">
    <location>
        <begin position="22"/>
        <end position="51"/>
    </location>
</feature>
<dbReference type="Proteomes" id="UP001437256">
    <property type="component" value="Unassembled WGS sequence"/>
</dbReference>
<feature type="region of interest" description="Disordered" evidence="1">
    <location>
        <begin position="528"/>
        <end position="554"/>
    </location>
</feature>
<dbReference type="InterPro" id="IPR001810">
    <property type="entry name" value="F-box_dom"/>
</dbReference>
<name>A0ABR2ZPC0_9AGAR</name>
<keyword evidence="4" id="KW-1185">Reference proteome</keyword>
<protein>
    <recommendedName>
        <fullName evidence="2">F-box domain-containing protein</fullName>
    </recommendedName>
</protein>
<comment type="caution">
    <text evidence="3">The sequence shown here is derived from an EMBL/GenBank/DDBJ whole genome shotgun (WGS) entry which is preliminary data.</text>
</comment>
<reference evidence="3 4" key="1">
    <citation type="submission" date="2024-05" db="EMBL/GenBank/DDBJ databases">
        <title>A draft genome resource for the thread blight pathogen Marasmius tenuissimus strain MS-2.</title>
        <authorList>
            <person name="Yulfo-Soto G.E."/>
            <person name="Baruah I.K."/>
            <person name="Amoako-Attah I."/>
            <person name="Bukari Y."/>
            <person name="Meinhardt L.W."/>
            <person name="Bailey B.A."/>
            <person name="Cohen S.P."/>
        </authorList>
    </citation>
    <scope>NUCLEOTIDE SEQUENCE [LARGE SCALE GENOMIC DNA]</scope>
    <source>
        <strain evidence="3 4">MS-2</strain>
    </source>
</reference>
<evidence type="ECO:0000313" key="3">
    <source>
        <dbReference type="EMBL" id="KAL0063416.1"/>
    </source>
</evidence>
<dbReference type="InterPro" id="IPR036047">
    <property type="entry name" value="F-box-like_dom_sf"/>
</dbReference>
<organism evidence="3 4">
    <name type="scientific">Marasmius tenuissimus</name>
    <dbReference type="NCBI Taxonomy" id="585030"/>
    <lineage>
        <taxon>Eukaryota</taxon>
        <taxon>Fungi</taxon>
        <taxon>Dikarya</taxon>
        <taxon>Basidiomycota</taxon>
        <taxon>Agaricomycotina</taxon>
        <taxon>Agaricomycetes</taxon>
        <taxon>Agaricomycetidae</taxon>
        <taxon>Agaricales</taxon>
        <taxon>Marasmiineae</taxon>
        <taxon>Marasmiaceae</taxon>
        <taxon>Marasmius</taxon>
    </lineage>
</organism>
<dbReference type="Pfam" id="PF00646">
    <property type="entry name" value="F-box"/>
    <property type="match status" value="1"/>
</dbReference>
<dbReference type="PROSITE" id="PS50181">
    <property type="entry name" value="FBOX"/>
    <property type="match status" value="1"/>
</dbReference>
<feature type="domain" description="F-box" evidence="2">
    <location>
        <begin position="56"/>
        <end position="105"/>
    </location>
</feature>
<gene>
    <name evidence="3" type="ORF">AAF712_009725</name>
</gene>
<evidence type="ECO:0000256" key="1">
    <source>
        <dbReference type="SAM" id="MobiDB-lite"/>
    </source>
</evidence>
<evidence type="ECO:0000259" key="2">
    <source>
        <dbReference type="PROSITE" id="PS50181"/>
    </source>
</evidence>
<dbReference type="SUPFAM" id="SSF81383">
    <property type="entry name" value="F-box domain"/>
    <property type="match status" value="1"/>
</dbReference>
<feature type="compositionally biased region" description="Pro residues" evidence="1">
    <location>
        <begin position="27"/>
        <end position="36"/>
    </location>
</feature>
<accession>A0ABR2ZPC0</accession>